<evidence type="ECO:0000256" key="10">
    <source>
        <dbReference type="ARBA" id="ARBA00023273"/>
    </source>
</evidence>
<feature type="transmembrane region" description="Helical" evidence="12">
    <location>
        <begin position="225"/>
        <end position="244"/>
    </location>
</feature>
<evidence type="ECO:0000256" key="8">
    <source>
        <dbReference type="ARBA" id="ARBA00023136"/>
    </source>
</evidence>
<evidence type="ECO:0000256" key="4">
    <source>
        <dbReference type="ARBA" id="ARBA00022475"/>
    </source>
</evidence>
<dbReference type="GO" id="GO:0035869">
    <property type="term" value="C:ciliary transition zone"/>
    <property type="evidence" value="ECO:0007669"/>
    <property type="project" value="TreeGrafter"/>
</dbReference>
<dbReference type="GO" id="GO:0060170">
    <property type="term" value="C:ciliary membrane"/>
    <property type="evidence" value="ECO:0007669"/>
    <property type="project" value="UniProtKB-SubCell"/>
</dbReference>
<keyword evidence="7" id="KW-0969">Cilium</keyword>
<dbReference type="GO" id="GO:0032880">
    <property type="term" value="P:regulation of protein localization"/>
    <property type="evidence" value="ECO:0007669"/>
    <property type="project" value="TreeGrafter"/>
</dbReference>
<dbReference type="PANTHER" id="PTHR14605:SF1">
    <property type="entry name" value="TRANSMEMBRANE PROTEIN 231"/>
    <property type="match status" value="1"/>
</dbReference>
<keyword evidence="5 12" id="KW-0812">Transmembrane</keyword>
<keyword evidence="10" id="KW-0966">Cell projection</keyword>
<name>A0A1V9XNZ9_9ACAR</name>
<dbReference type="AlphaFoldDB" id="A0A1V9XNZ9"/>
<dbReference type="STRING" id="418985.A0A1V9XNZ9"/>
<dbReference type="Proteomes" id="UP000192247">
    <property type="component" value="Unassembled WGS sequence"/>
</dbReference>
<comment type="function">
    <text evidence="11">Transmembrane component of the tectonic-like complex, a complex localized at the transition zone of primary cilia and acting as a barrier that prevents diffusion of transmembrane proteins between the cilia and plasma membranes. Required for ciliogenesis and sonic hedgehog/SHH signaling.</text>
</comment>
<keyword evidence="9" id="KW-0325">Glycoprotein</keyword>
<sequence length="268" mass="30524">MACEVTGYSFYLSLTGLWRLVDIFSEQPKINFKKDFILLLDTRDGDVISFSRPQPGRLDSTLPIVRFSHLSTDTNLDLRPEQHDILFNIDAWNITGIRLILKMEARLQSMVGVLSDCLVYVEHSSSLIGSALSVTSGLRITSSFIFPFRSYIDLRTSPDFTQPLEDILQEHSKSRVKCVLEGTTKVWRPATSSVTAPGRFVLSLRLNTAEQAFYYRPGLSHVMKLAWTQYFSIMVLFAAVAIKLKKYVFENQIIATYCSDGHQHFKHN</sequence>
<comment type="similarity">
    <text evidence="2">Belongs to the TMEM231 family.</text>
</comment>
<evidence type="ECO:0000256" key="3">
    <source>
        <dbReference type="ARBA" id="ARBA00015087"/>
    </source>
</evidence>
<comment type="subcellular location">
    <subcellularLocation>
        <location evidence="1">Cell projection</location>
        <location evidence="1">Cilium membrane</location>
        <topology evidence="1">Multi-pass membrane protein</topology>
    </subcellularLocation>
</comment>
<evidence type="ECO:0000256" key="5">
    <source>
        <dbReference type="ARBA" id="ARBA00022692"/>
    </source>
</evidence>
<protein>
    <recommendedName>
        <fullName evidence="3">Transmembrane protein 231</fullName>
    </recommendedName>
</protein>
<dbReference type="Pfam" id="PF10149">
    <property type="entry name" value="TM231"/>
    <property type="match status" value="1"/>
</dbReference>
<keyword evidence="6 12" id="KW-1133">Transmembrane helix</keyword>
<keyword evidence="14" id="KW-1185">Reference proteome</keyword>
<evidence type="ECO:0000256" key="11">
    <source>
        <dbReference type="ARBA" id="ARBA00024803"/>
    </source>
</evidence>
<dbReference type="EMBL" id="MNPL01006801">
    <property type="protein sequence ID" value="OQR75133.1"/>
    <property type="molecule type" value="Genomic_DNA"/>
</dbReference>
<evidence type="ECO:0000313" key="14">
    <source>
        <dbReference type="Proteomes" id="UP000192247"/>
    </source>
</evidence>
<reference evidence="13 14" key="1">
    <citation type="journal article" date="2017" name="Gigascience">
        <title>Draft genome of the honey bee ectoparasitic mite, Tropilaelaps mercedesae, is shaped by the parasitic life history.</title>
        <authorList>
            <person name="Dong X."/>
            <person name="Armstrong S.D."/>
            <person name="Xia D."/>
            <person name="Makepeace B.L."/>
            <person name="Darby A.C."/>
            <person name="Kadowaki T."/>
        </authorList>
    </citation>
    <scope>NUCLEOTIDE SEQUENCE [LARGE SCALE GENOMIC DNA]</scope>
    <source>
        <strain evidence="13">Wuxi-XJTLU</strain>
    </source>
</reference>
<organism evidence="13 14">
    <name type="scientific">Tropilaelaps mercedesae</name>
    <dbReference type="NCBI Taxonomy" id="418985"/>
    <lineage>
        <taxon>Eukaryota</taxon>
        <taxon>Metazoa</taxon>
        <taxon>Ecdysozoa</taxon>
        <taxon>Arthropoda</taxon>
        <taxon>Chelicerata</taxon>
        <taxon>Arachnida</taxon>
        <taxon>Acari</taxon>
        <taxon>Parasitiformes</taxon>
        <taxon>Mesostigmata</taxon>
        <taxon>Gamasina</taxon>
        <taxon>Dermanyssoidea</taxon>
        <taxon>Laelapidae</taxon>
        <taxon>Tropilaelaps</taxon>
    </lineage>
</organism>
<proteinExistence type="inferred from homology"/>
<evidence type="ECO:0000256" key="7">
    <source>
        <dbReference type="ARBA" id="ARBA00023069"/>
    </source>
</evidence>
<dbReference type="PANTHER" id="PTHR14605">
    <property type="entry name" value="CHST5 PROTEIN"/>
    <property type="match status" value="1"/>
</dbReference>
<keyword evidence="8 12" id="KW-0472">Membrane</keyword>
<evidence type="ECO:0000256" key="9">
    <source>
        <dbReference type="ARBA" id="ARBA00023180"/>
    </source>
</evidence>
<dbReference type="InParanoid" id="A0A1V9XNZ9"/>
<dbReference type="OrthoDB" id="426438at2759"/>
<accession>A0A1V9XNZ9</accession>
<evidence type="ECO:0000256" key="6">
    <source>
        <dbReference type="ARBA" id="ARBA00022989"/>
    </source>
</evidence>
<dbReference type="InterPro" id="IPR019306">
    <property type="entry name" value="TMEM231"/>
</dbReference>
<dbReference type="GO" id="GO:0060271">
    <property type="term" value="P:cilium assembly"/>
    <property type="evidence" value="ECO:0007669"/>
    <property type="project" value="TreeGrafter"/>
</dbReference>
<evidence type="ECO:0000256" key="12">
    <source>
        <dbReference type="SAM" id="Phobius"/>
    </source>
</evidence>
<evidence type="ECO:0000256" key="2">
    <source>
        <dbReference type="ARBA" id="ARBA00009082"/>
    </source>
</evidence>
<keyword evidence="4" id="KW-1003">Cell membrane</keyword>
<evidence type="ECO:0000313" key="13">
    <source>
        <dbReference type="EMBL" id="OQR75133.1"/>
    </source>
</evidence>
<evidence type="ECO:0000256" key="1">
    <source>
        <dbReference type="ARBA" id="ARBA00004272"/>
    </source>
</evidence>
<comment type="caution">
    <text evidence="13">The sequence shown here is derived from an EMBL/GenBank/DDBJ whole genome shotgun (WGS) entry which is preliminary data.</text>
</comment>
<gene>
    <name evidence="13" type="ORF">BIW11_08628</name>
</gene>